<dbReference type="PANTHER" id="PTHR12129:SF17">
    <property type="entry name" value="HEPARAN SULFATE 2-O-SULFOTRANSFERASE 1"/>
    <property type="match status" value="1"/>
</dbReference>
<dbReference type="InterPro" id="IPR007734">
    <property type="entry name" value="Heparan_SO4_2-O-STrfase"/>
</dbReference>
<organism evidence="11 12">
    <name type="scientific">Bugula neritina</name>
    <name type="common">Brown bryozoan</name>
    <name type="synonym">Sertularia neritina</name>
    <dbReference type="NCBI Taxonomy" id="10212"/>
    <lineage>
        <taxon>Eukaryota</taxon>
        <taxon>Metazoa</taxon>
        <taxon>Spiralia</taxon>
        <taxon>Lophotrochozoa</taxon>
        <taxon>Bryozoa</taxon>
        <taxon>Gymnolaemata</taxon>
        <taxon>Cheilostomatida</taxon>
        <taxon>Flustrina</taxon>
        <taxon>Buguloidea</taxon>
        <taxon>Bugulidae</taxon>
        <taxon>Bugula</taxon>
    </lineage>
</organism>
<dbReference type="GO" id="GO:0004394">
    <property type="term" value="F:heparan sulfate 2-sulfotransferase activity"/>
    <property type="evidence" value="ECO:0007669"/>
    <property type="project" value="TreeGrafter"/>
</dbReference>
<evidence type="ECO:0000256" key="4">
    <source>
        <dbReference type="ARBA" id="ARBA00022692"/>
    </source>
</evidence>
<sequence>MQRIERSSDKIREVHVKHVQVSPQNANDMAPPLLFYNRVPKTGSTTFANIAYELAQRNDFSMLHINVTYKNTKWLNILDQQRFVKNVSLWTEKHPALYHGHLQFLDFTRFGYPNPCTSI</sequence>
<evidence type="ECO:0000256" key="1">
    <source>
        <dbReference type="ARBA" id="ARBA00004323"/>
    </source>
</evidence>
<accession>A0A7J7J845</accession>
<keyword evidence="3" id="KW-0808">Transferase</keyword>
<keyword evidence="6" id="KW-1133">Transmembrane helix</keyword>
<dbReference type="Proteomes" id="UP000593567">
    <property type="component" value="Unassembled WGS sequence"/>
</dbReference>
<comment type="caution">
    <text evidence="11">The sequence shown here is derived from an EMBL/GenBank/DDBJ whole genome shotgun (WGS) entry which is preliminary data.</text>
</comment>
<evidence type="ECO:0000313" key="11">
    <source>
        <dbReference type="EMBL" id="KAF6022185.1"/>
    </source>
</evidence>
<evidence type="ECO:0000256" key="2">
    <source>
        <dbReference type="ARBA" id="ARBA00010569"/>
    </source>
</evidence>
<dbReference type="EMBL" id="VXIV02002884">
    <property type="protein sequence ID" value="KAF6022185.1"/>
    <property type="molecule type" value="Genomic_DNA"/>
</dbReference>
<keyword evidence="12" id="KW-1185">Reference proteome</keyword>
<dbReference type="SUPFAM" id="SSF52540">
    <property type="entry name" value="P-loop containing nucleoside triphosphate hydrolases"/>
    <property type="match status" value="1"/>
</dbReference>
<evidence type="ECO:0000256" key="10">
    <source>
        <dbReference type="ARBA" id="ARBA00023180"/>
    </source>
</evidence>
<dbReference type="PANTHER" id="PTHR12129">
    <property type="entry name" value="HEPARAN SULFATE 2-O-SULFOTRANSFERASE"/>
    <property type="match status" value="1"/>
</dbReference>
<keyword evidence="4" id="KW-0812">Transmembrane</keyword>
<reference evidence="11" key="1">
    <citation type="submission" date="2020-06" db="EMBL/GenBank/DDBJ databases">
        <title>Draft genome of Bugula neritina, a colonial animal packing powerful symbionts and potential medicines.</title>
        <authorList>
            <person name="Rayko M."/>
        </authorList>
    </citation>
    <scope>NUCLEOTIDE SEQUENCE [LARGE SCALE GENOMIC DNA]</scope>
    <source>
        <strain evidence="11">Kwan_BN1</strain>
    </source>
</reference>
<evidence type="ECO:0000256" key="9">
    <source>
        <dbReference type="ARBA" id="ARBA00023157"/>
    </source>
</evidence>
<keyword evidence="10" id="KW-0325">Glycoprotein</keyword>
<dbReference type="OrthoDB" id="10019582at2759"/>
<comment type="similarity">
    <text evidence="2">Belongs to the sulfotransferase 3 family.</text>
</comment>
<name>A0A7J7J845_BUGNE</name>
<protein>
    <submittedName>
        <fullName evidence="11">HS2ST1</fullName>
    </submittedName>
</protein>
<evidence type="ECO:0000256" key="7">
    <source>
        <dbReference type="ARBA" id="ARBA00023034"/>
    </source>
</evidence>
<dbReference type="InterPro" id="IPR027417">
    <property type="entry name" value="P-loop_NTPase"/>
</dbReference>
<evidence type="ECO:0000256" key="8">
    <source>
        <dbReference type="ARBA" id="ARBA00023136"/>
    </source>
</evidence>
<evidence type="ECO:0000256" key="6">
    <source>
        <dbReference type="ARBA" id="ARBA00022989"/>
    </source>
</evidence>
<dbReference type="AlphaFoldDB" id="A0A7J7J845"/>
<comment type="subcellular location">
    <subcellularLocation>
        <location evidence="1">Golgi apparatus membrane</location>
        <topology evidence="1">Single-pass type II membrane protein</topology>
    </subcellularLocation>
</comment>
<keyword evidence="9" id="KW-1015">Disulfide bond</keyword>
<keyword evidence="5" id="KW-0735">Signal-anchor</keyword>
<dbReference type="GO" id="GO:0000139">
    <property type="term" value="C:Golgi membrane"/>
    <property type="evidence" value="ECO:0007669"/>
    <property type="project" value="UniProtKB-SubCell"/>
</dbReference>
<gene>
    <name evidence="11" type="ORF">EB796_019512</name>
</gene>
<keyword evidence="8" id="KW-0472">Membrane</keyword>
<dbReference type="Gene3D" id="3.40.50.300">
    <property type="entry name" value="P-loop containing nucleotide triphosphate hydrolases"/>
    <property type="match status" value="1"/>
</dbReference>
<evidence type="ECO:0000313" key="12">
    <source>
        <dbReference type="Proteomes" id="UP000593567"/>
    </source>
</evidence>
<dbReference type="Pfam" id="PF03567">
    <property type="entry name" value="Sulfotransfer_2"/>
    <property type="match status" value="1"/>
</dbReference>
<dbReference type="InterPro" id="IPR005331">
    <property type="entry name" value="Sulfotransferase"/>
</dbReference>
<evidence type="ECO:0000256" key="5">
    <source>
        <dbReference type="ARBA" id="ARBA00022968"/>
    </source>
</evidence>
<proteinExistence type="inferred from homology"/>
<evidence type="ECO:0000256" key="3">
    <source>
        <dbReference type="ARBA" id="ARBA00022679"/>
    </source>
</evidence>
<keyword evidence="7" id="KW-0333">Golgi apparatus</keyword>